<evidence type="ECO:0000313" key="1">
    <source>
        <dbReference type="EMBL" id="KDD66791.1"/>
    </source>
</evidence>
<name>A0A059KXS4_9PSED</name>
<dbReference type="EMBL" id="AZQQ01000096">
    <property type="protein sequence ID" value="KDD66791.1"/>
    <property type="molecule type" value="Genomic_DNA"/>
</dbReference>
<comment type="caution">
    <text evidence="1">The sequence shown here is derived from an EMBL/GenBank/DDBJ whole genome shotgun (WGS) entry which is preliminary data.</text>
</comment>
<proteinExistence type="predicted"/>
<dbReference type="AlphaFoldDB" id="A0A059KXS4"/>
<organism evidence="1 2">
    <name type="scientific">Pseudomonas mandelii PD30</name>
    <dbReference type="NCBI Taxonomy" id="1419583"/>
    <lineage>
        <taxon>Bacteria</taxon>
        <taxon>Pseudomonadati</taxon>
        <taxon>Pseudomonadota</taxon>
        <taxon>Gammaproteobacteria</taxon>
        <taxon>Pseudomonadales</taxon>
        <taxon>Pseudomonadaceae</taxon>
        <taxon>Pseudomonas</taxon>
    </lineage>
</organism>
<accession>A0A059KXS4</accession>
<reference evidence="1 2" key="1">
    <citation type="submission" date="2013-12" db="EMBL/GenBank/DDBJ databases">
        <authorList>
            <person name="Formusa P.A."/>
            <person name="Habash M."/>
            <person name="Lee H."/>
            <person name="Trevors J.T."/>
        </authorList>
    </citation>
    <scope>NUCLEOTIDE SEQUENCE [LARGE SCALE GENOMIC DNA]</scope>
    <source>
        <strain evidence="1 2">PD30</strain>
    </source>
</reference>
<sequence length="55" mass="6310">MIHHKLYRIVIVAIGLRQEGFRSLVKPIALPGCGVDYRAVVASLDTDNFRYLYNF</sequence>
<dbReference type="eggNOG" id="ENOG5032D9Q">
    <property type="taxonomic scope" value="Bacteria"/>
</dbReference>
<dbReference type="Proteomes" id="UP000026739">
    <property type="component" value="Unassembled WGS sequence"/>
</dbReference>
<protein>
    <submittedName>
        <fullName evidence="1">Uncharacterized protein</fullName>
    </submittedName>
</protein>
<evidence type="ECO:0000313" key="2">
    <source>
        <dbReference type="Proteomes" id="UP000026739"/>
    </source>
</evidence>
<gene>
    <name evidence="1" type="ORF">V466_23390</name>
</gene>